<dbReference type="GO" id="GO:0016702">
    <property type="term" value="F:oxidoreductase activity, acting on single donors with incorporation of molecular oxygen, incorporation of two atoms of oxygen"/>
    <property type="evidence" value="ECO:0007669"/>
    <property type="project" value="UniProtKB-ARBA"/>
</dbReference>
<dbReference type="Pfam" id="PF01871">
    <property type="entry name" value="AMMECR1"/>
    <property type="match status" value="1"/>
</dbReference>
<comment type="caution">
    <text evidence="2">The sequence shown here is derived from an EMBL/GenBank/DDBJ whole genome shotgun (WGS) entry which is preliminary data.</text>
</comment>
<dbReference type="NCBIfam" id="TIGR04335">
    <property type="entry name" value="AmmeMemoSam_A"/>
    <property type="match status" value="1"/>
</dbReference>
<gene>
    <name evidence="2" type="primary">amrA</name>
    <name evidence="2" type="ORF">EF514_03720</name>
</gene>
<evidence type="ECO:0000313" key="3">
    <source>
        <dbReference type="Proteomes" id="UP000288812"/>
    </source>
</evidence>
<evidence type="ECO:0000259" key="1">
    <source>
        <dbReference type="PROSITE" id="PS51112"/>
    </source>
</evidence>
<protein>
    <submittedName>
        <fullName evidence="2">AmmeMemoRadiSam system protein A</fullName>
    </submittedName>
</protein>
<dbReference type="Pfam" id="PF02900">
    <property type="entry name" value="LigB"/>
    <property type="match status" value="1"/>
</dbReference>
<dbReference type="OrthoDB" id="159752at2"/>
<dbReference type="PANTHER" id="PTHR13016">
    <property type="entry name" value="AMMECR1 HOMOLOG"/>
    <property type="match status" value="1"/>
</dbReference>
<dbReference type="Gene3D" id="3.40.830.10">
    <property type="entry name" value="LigB-like"/>
    <property type="match status" value="1"/>
</dbReference>
<dbReference type="InterPro" id="IPR004183">
    <property type="entry name" value="Xdiol_dOase_suB"/>
</dbReference>
<dbReference type="RefSeq" id="WP_127723977.1">
    <property type="nucleotide sequence ID" value="NZ_RLIH01000004.1"/>
</dbReference>
<dbReference type="SUPFAM" id="SSF143447">
    <property type="entry name" value="AMMECR1-like"/>
    <property type="match status" value="1"/>
</dbReference>
<dbReference type="CDD" id="cd07951">
    <property type="entry name" value="ED_3B_N_AMMECR1"/>
    <property type="match status" value="1"/>
</dbReference>
<sequence length="460" mass="51188">MSINNTFILPHPPIIVPEVGRGEEEKARKTIEGYEKVAKLIGEIKPDRIIISSPHAPIYADYINISSGVGSSGSFSNFSAPEVDMDVEYDERLVKLISDMAREKGISAGTLGRQGDELDHGVLIPLYYINKYHRDYKIVRTGVSGLPLIDHYEFGKVIQRACEEVEEKVVFIASGDLSHKLLPEGPYGYVEEGPIFDKKIGEIIESRDFSQFFKFDSKFLEAAAECGLRSFVIMAGVLDKKSVESELFSLEGPYGVGYATACFKVTGEDSRRCFGESYLKEEREKIKNTREKADAWTELARKSLETYIKKGSVLSLPEELPEELTSTRAGAFVTLYKRGELRGCIGTIEPTVPTLGEEIIQNAISAGVKDPRFPPVSESELEDLVYSVDVLSPSEPISSLEELDISRYGVIVTGEGKRGLLLPNIEGIDSVEQQVEIAKKKAGIRGKNYRLERFEVVRHK</sequence>
<dbReference type="PANTHER" id="PTHR13016:SF0">
    <property type="entry name" value="AMME SYNDROME CANDIDATE GENE 1 PROTEIN"/>
    <property type="match status" value="1"/>
</dbReference>
<reference evidence="2 3" key="1">
    <citation type="submission" date="2018-11" db="EMBL/GenBank/DDBJ databases">
        <title>Genome sequencing and assembly of Anaerosphaera sp. nov., GS7-6-2.</title>
        <authorList>
            <person name="Rettenmaier R."/>
            <person name="Liebl W."/>
            <person name="Zverlov V."/>
        </authorList>
    </citation>
    <scope>NUCLEOTIDE SEQUENCE [LARGE SCALE GENOMIC DNA]</scope>
    <source>
        <strain evidence="2 3">GS7-6-2</strain>
    </source>
</reference>
<proteinExistence type="predicted"/>
<dbReference type="Proteomes" id="UP000288812">
    <property type="component" value="Unassembled WGS sequence"/>
</dbReference>
<dbReference type="InterPro" id="IPR027485">
    <property type="entry name" value="AMMECR1_N"/>
</dbReference>
<dbReference type="InterPro" id="IPR023473">
    <property type="entry name" value="AMMECR1"/>
</dbReference>
<accession>A0A437S7G1</accession>
<dbReference type="AlphaFoldDB" id="A0A437S7G1"/>
<name>A0A437S7G1_9FIRM</name>
<dbReference type="PROSITE" id="PS51112">
    <property type="entry name" value="AMMECR1"/>
    <property type="match status" value="1"/>
</dbReference>
<dbReference type="GO" id="GO:0008198">
    <property type="term" value="F:ferrous iron binding"/>
    <property type="evidence" value="ECO:0007669"/>
    <property type="project" value="InterPro"/>
</dbReference>
<dbReference type="InterPro" id="IPR002733">
    <property type="entry name" value="AMMECR1_domain"/>
</dbReference>
<dbReference type="InterPro" id="IPR027623">
    <property type="entry name" value="AmmeMemoSam_A"/>
</dbReference>
<organism evidence="2 3">
    <name type="scientific">Anaerosphaera multitolerans</name>
    <dbReference type="NCBI Taxonomy" id="2487351"/>
    <lineage>
        <taxon>Bacteria</taxon>
        <taxon>Bacillati</taxon>
        <taxon>Bacillota</taxon>
        <taxon>Tissierellia</taxon>
        <taxon>Tissierellales</taxon>
        <taxon>Peptoniphilaceae</taxon>
        <taxon>Anaerosphaera</taxon>
    </lineage>
</organism>
<dbReference type="NCBIfam" id="TIGR00296">
    <property type="entry name" value="TIGR00296 family protein"/>
    <property type="match status" value="1"/>
</dbReference>
<keyword evidence="3" id="KW-1185">Reference proteome</keyword>
<feature type="domain" description="AMMECR1" evidence="1">
    <location>
        <begin position="291"/>
        <end position="460"/>
    </location>
</feature>
<dbReference type="InterPro" id="IPR036071">
    <property type="entry name" value="AMMECR1_dom_sf"/>
</dbReference>
<dbReference type="Gene3D" id="3.30.700.20">
    <property type="entry name" value="Hypothetical protein ph0010, domain 1"/>
    <property type="match status" value="1"/>
</dbReference>
<evidence type="ECO:0000313" key="2">
    <source>
        <dbReference type="EMBL" id="RVU55010.1"/>
    </source>
</evidence>
<dbReference type="EMBL" id="RLIH01000004">
    <property type="protein sequence ID" value="RVU55010.1"/>
    <property type="molecule type" value="Genomic_DNA"/>
</dbReference>
<dbReference type="SUPFAM" id="SSF53213">
    <property type="entry name" value="LigB-like"/>
    <property type="match status" value="1"/>
</dbReference>